<dbReference type="PROSITE" id="PS51715">
    <property type="entry name" value="G_GB1_RHD3"/>
    <property type="match status" value="1"/>
</dbReference>
<evidence type="ECO:0000256" key="2">
    <source>
        <dbReference type="ARBA" id="ARBA00022692"/>
    </source>
</evidence>
<evidence type="ECO:0000256" key="5">
    <source>
        <dbReference type="ARBA" id="ARBA00022824"/>
    </source>
</evidence>
<dbReference type="SUPFAM" id="SSF52540">
    <property type="entry name" value="P-loop containing nucleoside triphosphate hydrolases"/>
    <property type="match status" value="1"/>
</dbReference>
<dbReference type="SUPFAM" id="SSF48340">
    <property type="entry name" value="Interferon-induced guanylate-binding protein 1 (GBP1), C-terminal domain"/>
    <property type="match status" value="1"/>
</dbReference>
<comment type="subcellular location">
    <subcellularLocation>
        <location evidence="1">Endoplasmic reticulum membrane</location>
        <topology evidence="1">Multi-pass membrane protein</topology>
    </subcellularLocation>
</comment>
<evidence type="ECO:0000256" key="8">
    <source>
        <dbReference type="ARBA" id="ARBA00023134"/>
    </source>
</evidence>
<keyword evidence="9 12" id="KW-0472">Membrane</keyword>
<reference evidence="16" key="1">
    <citation type="submission" date="2017-02" db="UniProtKB">
        <authorList>
            <consortium name="WormBaseParasite"/>
        </authorList>
    </citation>
    <scope>IDENTIFICATION</scope>
</reference>
<dbReference type="Gene3D" id="1.20.58.420">
    <property type="entry name" value="AHSP"/>
    <property type="match status" value="1"/>
</dbReference>
<dbReference type="OrthoDB" id="7788754at2759"/>
<dbReference type="Proteomes" id="UP000278807">
    <property type="component" value="Unassembled WGS sequence"/>
</dbReference>
<dbReference type="Gene3D" id="3.40.50.300">
    <property type="entry name" value="P-loop containing nucleotide triphosphate hydrolases"/>
    <property type="match status" value="1"/>
</dbReference>
<evidence type="ECO:0000256" key="7">
    <source>
        <dbReference type="ARBA" id="ARBA00022989"/>
    </source>
</evidence>
<evidence type="ECO:0000256" key="4">
    <source>
        <dbReference type="ARBA" id="ARBA00022801"/>
    </source>
</evidence>
<name>A0A0R3T0M1_RODNA</name>
<keyword evidence="6" id="KW-0460">Magnesium</keyword>
<keyword evidence="15" id="KW-1185">Reference proteome</keyword>
<evidence type="ECO:0000256" key="1">
    <source>
        <dbReference type="ARBA" id="ARBA00004477"/>
    </source>
</evidence>
<dbReference type="PANTHER" id="PTHR10751">
    <property type="entry name" value="GUANYLATE BINDING PROTEIN"/>
    <property type="match status" value="1"/>
</dbReference>
<feature type="transmembrane region" description="Helical" evidence="12">
    <location>
        <begin position="427"/>
        <end position="447"/>
    </location>
</feature>
<dbReference type="FunFam" id="3.40.50.300:FF:004169">
    <property type="entry name" value="Atlastin 3"/>
    <property type="match status" value="1"/>
</dbReference>
<dbReference type="Pfam" id="PF02263">
    <property type="entry name" value="GBP"/>
    <property type="match status" value="1"/>
</dbReference>
<evidence type="ECO:0000256" key="11">
    <source>
        <dbReference type="PROSITE-ProRule" id="PRU01052"/>
    </source>
</evidence>
<dbReference type="GO" id="GO:0005789">
    <property type="term" value="C:endoplasmic reticulum membrane"/>
    <property type="evidence" value="ECO:0007669"/>
    <property type="project" value="UniProtKB-SubCell"/>
</dbReference>
<dbReference type="EMBL" id="UZAE01000090">
    <property type="protein sequence ID" value="VDN96229.1"/>
    <property type="molecule type" value="Genomic_DNA"/>
</dbReference>
<evidence type="ECO:0000256" key="9">
    <source>
        <dbReference type="ARBA" id="ARBA00023136"/>
    </source>
</evidence>
<dbReference type="InterPro" id="IPR015894">
    <property type="entry name" value="Guanylate-bd_N"/>
</dbReference>
<keyword evidence="3" id="KW-0547">Nucleotide-binding</keyword>
<dbReference type="GO" id="GO:0003924">
    <property type="term" value="F:GTPase activity"/>
    <property type="evidence" value="ECO:0007669"/>
    <property type="project" value="InterPro"/>
</dbReference>
<evidence type="ECO:0000313" key="16">
    <source>
        <dbReference type="WBParaSite" id="HNAJ_0000036901-mRNA-1"/>
    </source>
</evidence>
<evidence type="ECO:0000256" key="10">
    <source>
        <dbReference type="ARBA" id="ARBA00049117"/>
    </source>
</evidence>
<protein>
    <submittedName>
        <fullName evidence="16">GB1/RHD3-type G domain-containing protein</fullName>
    </submittedName>
</protein>
<evidence type="ECO:0000313" key="15">
    <source>
        <dbReference type="Proteomes" id="UP000278807"/>
    </source>
</evidence>
<feature type="domain" description="GB1/RHD3-type G" evidence="13">
    <location>
        <begin position="41"/>
        <end position="287"/>
    </location>
</feature>
<dbReference type="InterPro" id="IPR030386">
    <property type="entry name" value="G_GB1_RHD3_dom"/>
</dbReference>
<dbReference type="CDD" id="cd01851">
    <property type="entry name" value="GBP"/>
    <property type="match status" value="1"/>
</dbReference>
<evidence type="ECO:0000313" key="14">
    <source>
        <dbReference type="EMBL" id="VDN96229.1"/>
    </source>
</evidence>
<organism evidence="16">
    <name type="scientific">Rodentolepis nana</name>
    <name type="common">Dwarf tapeworm</name>
    <name type="synonym">Hymenolepis nana</name>
    <dbReference type="NCBI Taxonomy" id="102285"/>
    <lineage>
        <taxon>Eukaryota</taxon>
        <taxon>Metazoa</taxon>
        <taxon>Spiralia</taxon>
        <taxon>Lophotrochozoa</taxon>
        <taxon>Platyhelminthes</taxon>
        <taxon>Cestoda</taxon>
        <taxon>Eucestoda</taxon>
        <taxon>Cyclophyllidea</taxon>
        <taxon>Hymenolepididae</taxon>
        <taxon>Rodentolepis</taxon>
    </lineage>
</organism>
<dbReference type="GO" id="GO:0005525">
    <property type="term" value="F:GTP binding"/>
    <property type="evidence" value="ECO:0007669"/>
    <property type="project" value="UniProtKB-KW"/>
</dbReference>
<keyword evidence="8" id="KW-0342">GTP-binding</keyword>
<keyword evidence="7 12" id="KW-1133">Transmembrane helix</keyword>
<sequence>MSEFKGEPLQVITTTGTDKGNSTELVESALSRILLDKRVKNKKVVVVSVVGTFRKGKSFLLDFFLRYMYSNDKSNWLGDPNEPLTGFHWRGGADRDTTGIYMWSEPFLITIPSGEEVAVIFLDTQGSFDCRANMKQSATIFALSTMLSSKEIFNIKDNLQEDYLQHLQFFTEYGRIALESGYAQTPFQHLEFLIRDWAFAYEYPFGRKGGMDLLNKRLEVDDDTPKENVLLRSHIKSCFADLQCYLMPHPGLTVAGSPTFNGRLADIDTNFIDQLRDYVPSILSPESLTVKSINGQPVTCGELMEFFRAYMKIFQSDELPQPVSMYEATAEVNNLNACNRSRNLYVQEMNEVCGPRKAYVSNKVVDDAHQRCQEKALKEFRRSPKMGGEDLAEGYEKKLIQEIEELYMNYKMSNQNKNTVEHFKTPMVLVTILFLFYFLTGVLDAVGLSMISNLLLIPFWLLLTALGTWIFVRCTGSATEIGEQIDNVAQSLVDYVSYFSVLCSHLGGGVVCQMEEVGKEFLDEQELVLVFRGA</sequence>
<evidence type="ECO:0000256" key="12">
    <source>
        <dbReference type="SAM" id="Phobius"/>
    </source>
</evidence>
<keyword evidence="2 12" id="KW-0812">Transmembrane</keyword>
<evidence type="ECO:0000256" key="6">
    <source>
        <dbReference type="ARBA" id="ARBA00022842"/>
    </source>
</evidence>
<reference evidence="14 15" key="2">
    <citation type="submission" date="2018-11" db="EMBL/GenBank/DDBJ databases">
        <authorList>
            <consortium name="Pathogen Informatics"/>
        </authorList>
    </citation>
    <scope>NUCLEOTIDE SEQUENCE [LARGE SCALE GENOMIC DNA]</scope>
</reference>
<dbReference type="InterPro" id="IPR027417">
    <property type="entry name" value="P-loop_NTPase"/>
</dbReference>
<dbReference type="WBParaSite" id="HNAJ_0000036901-mRNA-1">
    <property type="protein sequence ID" value="HNAJ_0000036901-mRNA-1"/>
    <property type="gene ID" value="HNAJ_0000036901"/>
</dbReference>
<feature type="transmembrane region" description="Helical" evidence="12">
    <location>
        <begin position="454"/>
        <end position="472"/>
    </location>
</feature>
<evidence type="ECO:0000256" key="3">
    <source>
        <dbReference type="ARBA" id="ARBA00022741"/>
    </source>
</evidence>
<comment type="catalytic activity">
    <reaction evidence="10">
        <text>GTP + H2O = GDP + phosphate + H(+)</text>
        <dbReference type="Rhea" id="RHEA:19669"/>
        <dbReference type="ChEBI" id="CHEBI:15377"/>
        <dbReference type="ChEBI" id="CHEBI:15378"/>
        <dbReference type="ChEBI" id="CHEBI:37565"/>
        <dbReference type="ChEBI" id="CHEBI:43474"/>
        <dbReference type="ChEBI" id="CHEBI:58189"/>
    </reaction>
    <physiologicalReaction direction="left-to-right" evidence="10">
        <dbReference type="Rhea" id="RHEA:19670"/>
    </physiologicalReaction>
</comment>
<evidence type="ECO:0000259" key="13">
    <source>
        <dbReference type="PROSITE" id="PS51715"/>
    </source>
</evidence>
<gene>
    <name evidence="14" type="ORF">HNAJ_LOCUS370</name>
</gene>
<comment type="similarity">
    <text evidence="11">Belongs to the TRAFAC class dynamin-like GTPase superfamily. GB1/RHD3 GTPase family.</text>
</comment>
<dbReference type="AlphaFoldDB" id="A0A0R3T0M1"/>
<accession>A0A0R3T0M1</accession>
<dbReference type="InterPro" id="IPR036543">
    <property type="entry name" value="Guanylate-bd_C_sf"/>
</dbReference>
<dbReference type="STRING" id="102285.A0A0R3T0M1"/>
<keyword evidence="5" id="KW-0256">Endoplasmic reticulum</keyword>
<proteinExistence type="inferred from homology"/>
<dbReference type="FunFam" id="1.20.58.420:FF:000001">
    <property type="entry name" value="Atlastin-1 isoform 1"/>
    <property type="match status" value="1"/>
</dbReference>
<keyword evidence="4" id="KW-0378">Hydrolase</keyword>